<evidence type="ECO:0000313" key="3">
    <source>
        <dbReference type="EMBL" id="CAG8625674.1"/>
    </source>
</evidence>
<gene>
    <name evidence="3" type="ORF">PBRASI_LOCUS8964</name>
</gene>
<feature type="region of interest" description="Disordered" evidence="2">
    <location>
        <begin position="233"/>
        <end position="265"/>
    </location>
</feature>
<dbReference type="EMBL" id="CAJVPI010001761">
    <property type="protein sequence ID" value="CAG8625674.1"/>
    <property type="molecule type" value="Genomic_DNA"/>
</dbReference>
<reference evidence="3" key="1">
    <citation type="submission" date="2021-06" db="EMBL/GenBank/DDBJ databases">
        <authorList>
            <person name="Kallberg Y."/>
            <person name="Tangrot J."/>
            <person name="Rosling A."/>
        </authorList>
    </citation>
    <scope>NUCLEOTIDE SEQUENCE</scope>
    <source>
        <strain evidence="3">BR232B</strain>
    </source>
</reference>
<feature type="coiled-coil region" evidence="1">
    <location>
        <begin position="8"/>
        <end position="70"/>
    </location>
</feature>
<dbReference type="AlphaFoldDB" id="A0A9N9D499"/>
<keyword evidence="4" id="KW-1185">Reference proteome</keyword>
<dbReference type="Proteomes" id="UP000789739">
    <property type="component" value="Unassembled WGS sequence"/>
</dbReference>
<name>A0A9N9D499_9GLOM</name>
<comment type="caution">
    <text evidence="3">The sequence shown here is derived from an EMBL/GenBank/DDBJ whole genome shotgun (WGS) entry which is preliminary data.</text>
</comment>
<protein>
    <submittedName>
        <fullName evidence="3">9936_t:CDS:1</fullName>
    </submittedName>
</protein>
<proteinExistence type="predicted"/>
<evidence type="ECO:0000313" key="4">
    <source>
        <dbReference type="Proteomes" id="UP000789739"/>
    </source>
</evidence>
<organism evidence="3 4">
    <name type="scientific">Paraglomus brasilianum</name>
    <dbReference type="NCBI Taxonomy" id="144538"/>
    <lineage>
        <taxon>Eukaryota</taxon>
        <taxon>Fungi</taxon>
        <taxon>Fungi incertae sedis</taxon>
        <taxon>Mucoromycota</taxon>
        <taxon>Glomeromycotina</taxon>
        <taxon>Glomeromycetes</taxon>
        <taxon>Paraglomerales</taxon>
        <taxon>Paraglomeraceae</taxon>
        <taxon>Paraglomus</taxon>
    </lineage>
</organism>
<evidence type="ECO:0000256" key="2">
    <source>
        <dbReference type="SAM" id="MobiDB-lite"/>
    </source>
</evidence>
<feature type="compositionally biased region" description="Polar residues" evidence="2">
    <location>
        <begin position="417"/>
        <end position="443"/>
    </location>
</feature>
<feature type="compositionally biased region" description="Polar residues" evidence="2">
    <location>
        <begin position="243"/>
        <end position="260"/>
    </location>
</feature>
<accession>A0A9N9D499</accession>
<dbReference type="OrthoDB" id="2445103at2759"/>
<evidence type="ECO:0000256" key="1">
    <source>
        <dbReference type="SAM" id="Coils"/>
    </source>
</evidence>
<feature type="region of interest" description="Disordered" evidence="2">
    <location>
        <begin position="384"/>
        <end position="478"/>
    </location>
</feature>
<feature type="compositionally biased region" description="Basic and acidic residues" evidence="2">
    <location>
        <begin position="384"/>
        <end position="395"/>
    </location>
</feature>
<keyword evidence="1" id="KW-0175">Coiled coil</keyword>
<feature type="compositionally biased region" description="Acidic residues" evidence="2">
    <location>
        <begin position="446"/>
        <end position="478"/>
    </location>
</feature>
<sequence length="515" mass="59001">MGDTQSTIKTLRELNSDLVRQITELRKKFAEVEAENIEVKAENAKLRQDMEEYEIRFAKLEQNDKEKTDLIAKLDDIKEIKEQSLQDKGTECHRTVTNISSHIDVSQLKVENQPNEEEAITLNPMPEIEHSSIQSEESKIRGLLWNNGTYVPASSRITFPSIENHSDKETSIHYETNDSDIYQKSETRCSASPICTEPVAEQRHYYGKSLEDIEIDEFLYSKDKKRVSNMMRERNREKKLQCESPSQEAHSISQNTASITSRERKNEQGLIREMILSEEEKHVTEISLTQNSNQVSENHVSDITILSVSRSKTLLNLATLYRKACDAEKQAIKANQDEILCWYHYVIEFDNQVKDIMKNEQKQTERARKIYSLFEKIDHFTKKPDIEYTDEHDNSSDDQDESKTRSSASSELPEASVNASTGTEVSEVSDTNANDNKPQSLITALSDDEPENFSDDDEFTNDNEEDGSFCGFSDDDDEDTEFLASQTIDIYTDVSGICVPAFSRFSLEARYTTDN</sequence>